<dbReference type="PANTHER" id="PTHR14948">
    <property type="entry name" value="NG5"/>
    <property type="match status" value="1"/>
</dbReference>
<organism evidence="8 9">
    <name type="scientific">Varanus komodoensis</name>
    <name type="common">Komodo dragon</name>
    <dbReference type="NCBI Taxonomy" id="61221"/>
    <lineage>
        <taxon>Eukaryota</taxon>
        <taxon>Metazoa</taxon>
        <taxon>Chordata</taxon>
        <taxon>Craniata</taxon>
        <taxon>Vertebrata</taxon>
        <taxon>Euteleostomi</taxon>
        <taxon>Lepidosauria</taxon>
        <taxon>Squamata</taxon>
        <taxon>Bifurcata</taxon>
        <taxon>Unidentata</taxon>
        <taxon>Episquamata</taxon>
        <taxon>Toxicofera</taxon>
        <taxon>Anguimorpha</taxon>
        <taxon>Paleoanguimorpha</taxon>
        <taxon>Varanoidea</taxon>
        <taxon>Varanidae</taxon>
        <taxon>Varanus</taxon>
    </lineage>
</organism>
<feature type="compositionally biased region" description="Acidic residues" evidence="6">
    <location>
        <begin position="17"/>
        <end position="29"/>
    </location>
</feature>
<evidence type="ECO:0000256" key="4">
    <source>
        <dbReference type="ARBA" id="ARBA00022989"/>
    </source>
</evidence>
<keyword evidence="3 7" id="KW-0812">Transmembrane</keyword>
<feature type="transmembrane region" description="Helical" evidence="7">
    <location>
        <begin position="82"/>
        <end position="106"/>
    </location>
</feature>
<evidence type="ECO:0000256" key="1">
    <source>
        <dbReference type="ARBA" id="ARBA00004370"/>
    </source>
</evidence>
<reference evidence="8" key="1">
    <citation type="submission" date="2025-08" db="UniProtKB">
        <authorList>
            <consortium name="Ensembl"/>
        </authorList>
    </citation>
    <scope>IDENTIFICATION</scope>
</reference>
<dbReference type="InterPro" id="IPR007593">
    <property type="entry name" value="CD225/Dispanin_fam"/>
</dbReference>
<protein>
    <submittedName>
        <fullName evidence="8">Transmembrane protein 233</fullName>
    </submittedName>
</protein>
<reference evidence="8" key="2">
    <citation type="submission" date="2025-09" db="UniProtKB">
        <authorList>
            <consortium name="Ensembl"/>
        </authorList>
    </citation>
    <scope>IDENTIFICATION</scope>
</reference>
<feature type="region of interest" description="Disordered" evidence="6">
    <location>
        <begin position="1"/>
        <end position="29"/>
    </location>
</feature>
<dbReference type="AlphaFoldDB" id="A0A8D2J1B5"/>
<comment type="subcellular location">
    <subcellularLocation>
        <location evidence="1">Membrane</location>
    </subcellularLocation>
</comment>
<evidence type="ECO:0000313" key="8">
    <source>
        <dbReference type="Ensembl" id="ENSVKKP00000008863.1"/>
    </source>
</evidence>
<keyword evidence="9" id="KW-1185">Reference proteome</keyword>
<evidence type="ECO:0000256" key="5">
    <source>
        <dbReference type="ARBA" id="ARBA00023136"/>
    </source>
</evidence>
<evidence type="ECO:0000256" key="2">
    <source>
        <dbReference type="ARBA" id="ARBA00006843"/>
    </source>
</evidence>
<proteinExistence type="inferred from homology"/>
<keyword evidence="5 7" id="KW-0472">Membrane</keyword>
<keyword evidence="4 7" id="KW-1133">Transmembrane helix</keyword>
<dbReference type="PANTHER" id="PTHR14948:SF19">
    <property type="entry name" value="TRANSMEMBRANE PROTEIN 233"/>
    <property type="match status" value="1"/>
</dbReference>
<accession>A0A8D2J1B5</accession>
<dbReference type="Proteomes" id="UP000694545">
    <property type="component" value="Unplaced"/>
</dbReference>
<evidence type="ECO:0000256" key="7">
    <source>
        <dbReference type="SAM" id="Phobius"/>
    </source>
</evidence>
<comment type="similarity">
    <text evidence="2">Belongs to the CD225/Dispanin family.</text>
</comment>
<sequence length="140" mass="14897">RRGSQPAAPFRRALQPDGDEEAPGAEEDESFARAPKNYLWVSIFACFCPAYPVNIVAFVFSLMALNSYTQGDIEGSKRLGHIALLVAIAAILIGLVMIGILCAVHFTTVSTTCSFPVGDFMSRVGSCPCTASYCAGLGNQ</sequence>
<feature type="transmembrane region" description="Helical" evidence="7">
    <location>
        <begin position="38"/>
        <end position="62"/>
    </location>
</feature>
<dbReference type="Ensembl" id="ENSVKKT00000009089.1">
    <property type="protein sequence ID" value="ENSVKKP00000008863.1"/>
    <property type="gene ID" value="ENSVKKG00000006297.1"/>
</dbReference>
<dbReference type="InterPro" id="IPR051423">
    <property type="entry name" value="CD225/Dispanin"/>
</dbReference>
<dbReference type="Pfam" id="PF04505">
    <property type="entry name" value="CD225"/>
    <property type="match status" value="1"/>
</dbReference>
<dbReference type="OMA" id="VHFTMER"/>
<evidence type="ECO:0000256" key="3">
    <source>
        <dbReference type="ARBA" id="ARBA00022692"/>
    </source>
</evidence>
<name>A0A8D2J1B5_VARKO</name>
<dbReference type="GO" id="GO:0016020">
    <property type="term" value="C:membrane"/>
    <property type="evidence" value="ECO:0007669"/>
    <property type="project" value="UniProtKB-SubCell"/>
</dbReference>
<evidence type="ECO:0000256" key="6">
    <source>
        <dbReference type="SAM" id="MobiDB-lite"/>
    </source>
</evidence>
<evidence type="ECO:0000313" key="9">
    <source>
        <dbReference type="Proteomes" id="UP000694545"/>
    </source>
</evidence>